<proteinExistence type="predicted"/>
<evidence type="ECO:0000313" key="1">
    <source>
        <dbReference type="EMBL" id="EGP87921.1"/>
    </source>
</evidence>
<dbReference type="GeneID" id="13397266"/>
<dbReference type="Proteomes" id="UP000008062">
    <property type="component" value="Chromosome 4"/>
</dbReference>
<evidence type="ECO:0000313" key="2">
    <source>
        <dbReference type="Proteomes" id="UP000008062"/>
    </source>
</evidence>
<dbReference type="EMBL" id="CM001199">
    <property type="protein sequence ID" value="EGP87921.1"/>
    <property type="molecule type" value="Genomic_DNA"/>
</dbReference>
<name>F9X8Z2_ZYMTI</name>
<dbReference type="RefSeq" id="XP_003852945.1">
    <property type="nucleotide sequence ID" value="XM_003852897.1"/>
</dbReference>
<gene>
    <name evidence="1" type="ORF">MYCGRDRAFT_104117</name>
</gene>
<dbReference type="HOGENOM" id="CLU_1797978_0_0_1"/>
<keyword evidence="2" id="KW-1185">Reference proteome</keyword>
<accession>F9X8Z2</accession>
<dbReference type="AlphaFoldDB" id="F9X8Z2"/>
<dbReference type="InParanoid" id="F9X8Z2"/>
<sequence length="144" mass="16196">MHTPTLRYTTRTCILTPTSRHAAIKYHIRYKRIASSNWTGLISCPACCTATQAGHDWSSSTLAHIRRCAPPSSILQSGGPPRHYRVDHDAHVLCRTKDADLSPTPLNTAARPAPWGTFFFPLYVLSLYPEPTNLEWETKEFLCT</sequence>
<dbReference type="KEGG" id="ztr:MYCGRDRAFT_104117"/>
<organism evidence="1 2">
    <name type="scientific">Zymoseptoria tritici (strain CBS 115943 / IPO323)</name>
    <name type="common">Speckled leaf blotch fungus</name>
    <name type="synonym">Septoria tritici</name>
    <dbReference type="NCBI Taxonomy" id="336722"/>
    <lineage>
        <taxon>Eukaryota</taxon>
        <taxon>Fungi</taxon>
        <taxon>Dikarya</taxon>
        <taxon>Ascomycota</taxon>
        <taxon>Pezizomycotina</taxon>
        <taxon>Dothideomycetes</taxon>
        <taxon>Dothideomycetidae</taxon>
        <taxon>Mycosphaerellales</taxon>
        <taxon>Mycosphaerellaceae</taxon>
        <taxon>Zymoseptoria</taxon>
    </lineage>
</organism>
<reference evidence="1 2" key="1">
    <citation type="journal article" date="2011" name="PLoS Genet.">
        <title>Finished genome of the fungal wheat pathogen Mycosphaerella graminicola reveals dispensome structure, chromosome plasticity, and stealth pathogenesis.</title>
        <authorList>
            <person name="Goodwin S.B."/>
            <person name="Ben M'barek S."/>
            <person name="Dhillon B."/>
            <person name="Wittenberg A.H.J."/>
            <person name="Crane C.F."/>
            <person name="Hane J.K."/>
            <person name="Foster A.J."/>
            <person name="Van der Lee T.A.J."/>
            <person name="Grimwood J."/>
            <person name="Aerts A."/>
            <person name="Antoniw J."/>
            <person name="Bailey A."/>
            <person name="Bluhm B."/>
            <person name="Bowler J."/>
            <person name="Bristow J."/>
            <person name="van der Burgt A."/>
            <person name="Canto-Canche B."/>
            <person name="Churchill A.C.L."/>
            <person name="Conde-Ferraez L."/>
            <person name="Cools H.J."/>
            <person name="Coutinho P.M."/>
            <person name="Csukai M."/>
            <person name="Dehal P."/>
            <person name="De Wit P."/>
            <person name="Donzelli B."/>
            <person name="van de Geest H.C."/>
            <person name="van Ham R.C.H.J."/>
            <person name="Hammond-Kosack K.E."/>
            <person name="Henrissat B."/>
            <person name="Kilian A."/>
            <person name="Kobayashi A.K."/>
            <person name="Koopmann E."/>
            <person name="Kourmpetis Y."/>
            <person name="Kuzniar A."/>
            <person name="Lindquist E."/>
            <person name="Lombard V."/>
            <person name="Maliepaard C."/>
            <person name="Martins N."/>
            <person name="Mehrabi R."/>
            <person name="Nap J.P.H."/>
            <person name="Ponomarenko A."/>
            <person name="Rudd J.J."/>
            <person name="Salamov A."/>
            <person name="Schmutz J."/>
            <person name="Schouten H.J."/>
            <person name="Shapiro H."/>
            <person name="Stergiopoulos I."/>
            <person name="Torriani S.F.F."/>
            <person name="Tu H."/>
            <person name="de Vries R.P."/>
            <person name="Waalwijk C."/>
            <person name="Ware S.B."/>
            <person name="Wiebenga A."/>
            <person name="Zwiers L.-H."/>
            <person name="Oliver R.P."/>
            <person name="Grigoriev I.V."/>
            <person name="Kema G.H.J."/>
        </authorList>
    </citation>
    <scope>NUCLEOTIDE SEQUENCE [LARGE SCALE GENOMIC DNA]</scope>
    <source>
        <strain evidence="2">CBS 115943 / IPO323</strain>
    </source>
</reference>
<protein>
    <submittedName>
        <fullName evidence="1">Uncharacterized protein</fullName>
    </submittedName>
</protein>